<feature type="domain" description="T6SS Phospholipase effector Tle1-like catalytic" evidence="2">
    <location>
        <begin position="31"/>
        <end position="413"/>
    </location>
</feature>
<dbReference type="InterPro" id="IPR018712">
    <property type="entry name" value="Tle1-like_cat"/>
</dbReference>
<feature type="compositionally biased region" description="Polar residues" evidence="1">
    <location>
        <begin position="329"/>
        <end position="340"/>
    </location>
</feature>
<evidence type="ECO:0000313" key="3">
    <source>
        <dbReference type="EMBL" id="USP79823.1"/>
    </source>
</evidence>
<dbReference type="VEuPathDB" id="FungiDB:yc1106_07097"/>
<dbReference type="PANTHER" id="PTHR33840">
    <property type="match status" value="1"/>
</dbReference>
<evidence type="ECO:0000259" key="2">
    <source>
        <dbReference type="Pfam" id="PF09994"/>
    </source>
</evidence>
<dbReference type="AlphaFoldDB" id="A0A9Q9DTG7"/>
<sequence length="641" mass="72783">MAPKDTQHPHAQNENPMDYGATPHRHGHVTKKFVLCFDGTGNKFSGTDSDSNILKIYRMLDRNGDDQFHYYQPGIGTYITKANGSMTRTGRWERFQSWYAKAKDSAVGTSFDMHVMAGYKFLMRYYSPGDDIYFFGFSRGAYTARFLAEMLDHVGLLSAGNEEMCQFAWKTFQKWQCRVPEEKKNRKPGEKSERHKLLEFMCAFRETFSRPVKPIRFLGLFDTVNSVPAFENAWMQRNKFPYTARSSARVIRHAVSIDERRAKFRQDLISQKKPDTSMFYKHSHKHMDQKQGKAHNHAGKGRSDEKYDHDEEERGRSNTLLPPERFTNPHDTSGVRSSSRGYGHLNGDCNSGAPSIRSFEAQGTFNSGEEESEQDILEVWFPGCHALDIGGGWPIEDGDAALSHVPLVWMVREAQKAGLEFDERKLEALSCCHEDAMPNAIQTHEQVPTIAIDPASPLPIDEESNKSSGITTYTDHANILPHHQDYPDTPFHRHLHCAATQGSIHDVLQFNNGANAVGVVSWNIMEYLPFRRMDLQEDGTWKAIRWPLPKGETRDMPANAIIHSSVIKRMIADPTYRPGNLIVGGGGRGVRRAPENYGIGKWIVVCEEGHPVGECFVRRHPPERTKTDESEHLASIKIMQP</sequence>
<reference evidence="3" key="1">
    <citation type="submission" date="2021-12" db="EMBL/GenBank/DDBJ databases">
        <title>Curvularia clavata genome.</title>
        <authorList>
            <person name="Cao Y."/>
        </authorList>
    </citation>
    <scope>NUCLEOTIDE SEQUENCE</scope>
    <source>
        <strain evidence="3">Yc1106</strain>
    </source>
</reference>
<name>A0A9Q9DTG7_CURCL</name>
<keyword evidence="4" id="KW-1185">Reference proteome</keyword>
<dbReference type="Pfam" id="PF09994">
    <property type="entry name" value="T6SS_Tle1-like_cat"/>
    <property type="match status" value="1"/>
</dbReference>
<evidence type="ECO:0000256" key="1">
    <source>
        <dbReference type="SAM" id="MobiDB-lite"/>
    </source>
</evidence>
<dbReference type="OrthoDB" id="3162439at2759"/>
<dbReference type="EMBL" id="CP089278">
    <property type="protein sequence ID" value="USP79823.1"/>
    <property type="molecule type" value="Genomic_DNA"/>
</dbReference>
<feature type="region of interest" description="Disordered" evidence="1">
    <location>
        <begin position="273"/>
        <end position="343"/>
    </location>
</feature>
<gene>
    <name evidence="3" type="ORF">yc1106_07097</name>
</gene>
<evidence type="ECO:0000313" key="4">
    <source>
        <dbReference type="Proteomes" id="UP001056012"/>
    </source>
</evidence>
<organism evidence="3 4">
    <name type="scientific">Curvularia clavata</name>
    <dbReference type="NCBI Taxonomy" id="95742"/>
    <lineage>
        <taxon>Eukaryota</taxon>
        <taxon>Fungi</taxon>
        <taxon>Dikarya</taxon>
        <taxon>Ascomycota</taxon>
        <taxon>Pezizomycotina</taxon>
        <taxon>Dothideomycetes</taxon>
        <taxon>Pleosporomycetidae</taxon>
        <taxon>Pleosporales</taxon>
        <taxon>Pleosporineae</taxon>
        <taxon>Pleosporaceae</taxon>
        <taxon>Curvularia</taxon>
    </lineage>
</organism>
<protein>
    <recommendedName>
        <fullName evidence="2">T6SS Phospholipase effector Tle1-like catalytic domain-containing protein</fullName>
    </recommendedName>
</protein>
<feature type="region of interest" description="Disordered" evidence="1">
    <location>
        <begin position="1"/>
        <end position="23"/>
    </location>
</feature>
<dbReference type="Proteomes" id="UP001056012">
    <property type="component" value="Chromosome 5"/>
</dbReference>
<accession>A0A9Q9DTG7</accession>
<proteinExistence type="predicted"/>
<feature type="compositionally biased region" description="Basic and acidic residues" evidence="1">
    <location>
        <begin position="301"/>
        <end position="316"/>
    </location>
</feature>
<dbReference type="PANTHER" id="PTHR33840:SF2">
    <property type="entry name" value="TLE1 PHOSPHOLIPASE DOMAIN-CONTAINING PROTEIN"/>
    <property type="match status" value="1"/>
</dbReference>